<reference evidence="1" key="1">
    <citation type="journal article" date="2020" name="mSystems">
        <title>Genome- and Community-Level Interaction Insights into Carbon Utilization and Element Cycling Functions of Hydrothermarchaeota in Hydrothermal Sediment.</title>
        <authorList>
            <person name="Zhou Z."/>
            <person name="Liu Y."/>
            <person name="Xu W."/>
            <person name="Pan J."/>
            <person name="Luo Z.H."/>
            <person name="Li M."/>
        </authorList>
    </citation>
    <scope>NUCLEOTIDE SEQUENCE [LARGE SCALE GENOMIC DNA]</scope>
    <source>
        <strain evidence="1">SpSt-86</strain>
    </source>
</reference>
<protein>
    <submittedName>
        <fullName evidence="1">Uncharacterized protein</fullName>
    </submittedName>
</protein>
<organism evidence="1">
    <name type="scientific">Pseudothermotoga hypogea</name>
    <dbReference type="NCBI Taxonomy" id="57487"/>
    <lineage>
        <taxon>Bacteria</taxon>
        <taxon>Thermotogati</taxon>
        <taxon>Thermotogota</taxon>
        <taxon>Thermotogae</taxon>
        <taxon>Thermotogales</taxon>
        <taxon>Thermotogaceae</taxon>
        <taxon>Pseudothermotoga</taxon>
    </lineage>
</organism>
<dbReference type="EMBL" id="DTKQ01000026">
    <property type="protein sequence ID" value="HGZ79013.1"/>
    <property type="molecule type" value="Genomic_DNA"/>
</dbReference>
<gene>
    <name evidence="1" type="ORF">ENW55_03410</name>
</gene>
<name>A0A832I894_9THEM</name>
<dbReference type="AlphaFoldDB" id="A0A832I894"/>
<comment type="caution">
    <text evidence="1">The sequence shown here is derived from an EMBL/GenBank/DDBJ whole genome shotgun (WGS) entry which is preliminary data.</text>
</comment>
<dbReference type="InterPro" id="IPR043740">
    <property type="entry name" value="DUF5685"/>
</dbReference>
<proteinExistence type="predicted"/>
<dbReference type="Pfam" id="PF18937">
    <property type="entry name" value="DUF5685"/>
    <property type="match status" value="1"/>
</dbReference>
<sequence length="237" mass="27715">MCHRLKEIYGLRSTWLTLFDSAFLGLYLIDRNSHLTLRKCVNPFSFKNIHIFEDEVFEKIADLNMFAFNVSILDGLIDGHLKSRFFKVMFEGPLEKNFERLNARIDDLRGHVFDLMETLQNESSLVQVQRVAQILGTISSRIFEDGSVGKIVENMVILQYLLDAFEDYDSDLKKNRSNPLFLHDRAMVPRIVERVLLERIEELKEYSIGCAFERIIVAVLEKTVFGRFARLEGRWRS</sequence>
<accession>A0A832I894</accession>
<evidence type="ECO:0000313" key="1">
    <source>
        <dbReference type="EMBL" id="HGZ79013.1"/>
    </source>
</evidence>